<dbReference type="OrthoDB" id="884362at2"/>
<evidence type="ECO:0000313" key="1">
    <source>
        <dbReference type="EMBL" id="SFQ35992.1"/>
    </source>
</evidence>
<organism evidence="1 2">
    <name type="scientific">Hymenobacter arizonensis</name>
    <name type="common">Siccationidurans arizonensis</name>
    <dbReference type="NCBI Taxonomy" id="1227077"/>
    <lineage>
        <taxon>Bacteria</taxon>
        <taxon>Pseudomonadati</taxon>
        <taxon>Bacteroidota</taxon>
        <taxon>Cytophagia</taxon>
        <taxon>Cytophagales</taxon>
        <taxon>Hymenobacteraceae</taxon>
        <taxon>Hymenobacter</taxon>
    </lineage>
</organism>
<sequence length="142" mass="16597">MYQNFATTAFLHVLYRPYSNELVGRWLCSVTEEQLREGYETMRQAALHHRCGCWQIDSRRRPDRRHNGPEWVVTQFLPQVQQELACPLRVAFLVLPDHYQEAEAANPSQASGFDAATPFQFVRFTDEGAAHAWLSQYCRYDQ</sequence>
<reference evidence="2" key="1">
    <citation type="submission" date="2016-10" db="EMBL/GenBank/DDBJ databases">
        <authorList>
            <person name="Varghese N."/>
            <person name="Submissions S."/>
        </authorList>
    </citation>
    <scope>NUCLEOTIDE SEQUENCE [LARGE SCALE GENOMIC DNA]</scope>
    <source>
        <strain evidence="2">OR362-8,ATCC BAA-1266,JCM 13504</strain>
    </source>
</reference>
<proteinExistence type="predicted"/>
<gene>
    <name evidence="1" type="ORF">SAMN04515668_2070</name>
</gene>
<protein>
    <recommendedName>
        <fullName evidence="3">SpoIIAA-like</fullName>
    </recommendedName>
</protein>
<evidence type="ECO:0008006" key="3">
    <source>
        <dbReference type="Google" id="ProtNLM"/>
    </source>
</evidence>
<dbReference type="AlphaFoldDB" id="A0A1I5XVJ0"/>
<dbReference type="RefSeq" id="WP_143080141.1">
    <property type="nucleotide sequence ID" value="NZ_FOXS01000002.1"/>
</dbReference>
<dbReference type="Proteomes" id="UP000199029">
    <property type="component" value="Unassembled WGS sequence"/>
</dbReference>
<accession>A0A1I5XVJ0</accession>
<name>A0A1I5XVJ0_HYMAR</name>
<dbReference type="EMBL" id="FOXS01000002">
    <property type="protein sequence ID" value="SFQ35992.1"/>
    <property type="molecule type" value="Genomic_DNA"/>
</dbReference>
<keyword evidence="2" id="KW-1185">Reference proteome</keyword>
<evidence type="ECO:0000313" key="2">
    <source>
        <dbReference type="Proteomes" id="UP000199029"/>
    </source>
</evidence>